<evidence type="ECO:0000256" key="3">
    <source>
        <dbReference type="ARBA" id="ARBA00021035"/>
    </source>
</evidence>
<comment type="similarity">
    <text evidence="2 10">Belongs to the beta sliding clamp family.</text>
</comment>
<dbReference type="InterPro" id="IPR046938">
    <property type="entry name" value="DNA_clamp_sf"/>
</dbReference>
<dbReference type="PANTHER" id="PTHR30478:SF0">
    <property type="entry name" value="BETA SLIDING CLAMP"/>
    <property type="match status" value="1"/>
</dbReference>
<dbReference type="CDD" id="cd00140">
    <property type="entry name" value="beta_clamp"/>
    <property type="match status" value="1"/>
</dbReference>
<evidence type="ECO:0000256" key="6">
    <source>
        <dbReference type="ARBA" id="ARBA00022695"/>
    </source>
</evidence>
<keyword evidence="6 10" id="KW-0548">Nucleotidyltransferase</keyword>
<dbReference type="GO" id="GO:0008408">
    <property type="term" value="F:3'-5' exonuclease activity"/>
    <property type="evidence" value="ECO:0007669"/>
    <property type="project" value="InterPro"/>
</dbReference>
<dbReference type="GO" id="GO:0003677">
    <property type="term" value="F:DNA binding"/>
    <property type="evidence" value="ECO:0007669"/>
    <property type="project" value="UniProtKB-UniRule"/>
</dbReference>
<evidence type="ECO:0000313" key="14">
    <source>
        <dbReference type="EMBL" id="SUQ24525.1"/>
    </source>
</evidence>
<keyword evidence="7 10" id="KW-0235">DNA replication</keyword>
<dbReference type="InterPro" id="IPR001001">
    <property type="entry name" value="DNA_polIII_beta"/>
</dbReference>
<dbReference type="InterPro" id="IPR022637">
    <property type="entry name" value="DNA_polIII_beta_cen"/>
</dbReference>
<proteinExistence type="inferred from homology"/>
<evidence type="ECO:0000256" key="1">
    <source>
        <dbReference type="ARBA" id="ARBA00004496"/>
    </source>
</evidence>
<evidence type="ECO:0000256" key="10">
    <source>
        <dbReference type="PIRNR" id="PIRNR000804"/>
    </source>
</evidence>
<comment type="subunit">
    <text evidence="10">Forms a ring-shaped head-to-tail homodimer around DNA.</text>
</comment>
<dbReference type="AlphaFoldDB" id="A0A380S5W0"/>
<comment type="subcellular location">
    <subcellularLocation>
        <location evidence="1 10">Cytoplasm</location>
    </subcellularLocation>
</comment>
<keyword evidence="9" id="KW-0238">DNA-binding</keyword>
<comment type="function">
    <text evidence="10">Confers DNA tethering and processivity to DNA polymerases and other proteins. Acts as a clamp, forming a ring around DNA (a reaction catalyzed by the clamp-loading complex) which diffuses in an ATP-independent manner freely and bidirectionally along dsDNA. Initially characterized for its ability to contact the catalytic subunit of DNA polymerase III (Pol III), a complex, multichain enzyme responsible for most of the replicative synthesis in bacteria; Pol III exhibits 3'-5' exonuclease proofreading activity. The beta chain is required for initiation of replication as well as for processivity of DNA replication.</text>
</comment>
<dbReference type="Pfam" id="PF00712">
    <property type="entry name" value="DNA_pol3_beta"/>
    <property type="match status" value="1"/>
</dbReference>
<keyword evidence="5 10" id="KW-0808">Transferase</keyword>
<dbReference type="GO" id="GO:0009360">
    <property type="term" value="C:DNA polymerase III complex"/>
    <property type="evidence" value="ECO:0007669"/>
    <property type="project" value="InterPro"/>
</dbReference>
<dbReference type="Pfam" id="PF02768">
    <property type="entry name" value="DNA_pol3_beta_3"/>
    <property type="match status" value="1"/>
</dbReference>
<dbReference type="Pfam" id="PF02767">
    <property type="entry name" value="DNA_pol3_beta_2"/>
    <property type="match status" value="1"/>
</dbReference>
<dbReference type="SMART" id="SM00480">
    <property type="entry name" value="POL3Bc"/>
    <property type="match status" value="1"/>
</dbReference>
<evidence type="ECO:0000256" key="2">
    <source>
        <dbReference type="ARBA" id="ARBA00010752"/>
    </source>
</evidence>
<evidence type="ECO:0000256" key="5">
    <source>
        <dbReference type="ARBA" id="ARBA00022679"/>
    </source>
</evidence>
<evidence type="ECO:0000259" key="11">
    <source>
        <dbReference type="Pfam" id="PF00712"/>
    </source>
</evidence>
<evidence type="ECO:0000313" key="15">
    <source>
        <dbReference type="Proteomes" id="UP000255423"/>
    </source>
</evidence>
<dbReference type="Proteomes" id="UP000255423">
    <property type="component" value="Unassembled WGS sequence"/>
</dbReference>
<evidence type="ECO:0000256" key="4">
    <source>
        <dbReference type="ARBA" id="ARBA00022490"/>
    </source>
</evidence>
<keyword evidence="4 10" id="KW-0963">Cytoplasm</keyword>
<feature type="domain" description="DNA polymerase III beta sliding clamp N-terminal" evidence="11">
    <location>
        <begin position="1"/>
        <end position="120"/>
    </location>
</feature>
<dbReference type="PANTHER" id="PTHR30478">
    <property type="entry name" value="DNA POLYMERASE III SUBUNIT BETA"/>
    <property type="match status" value="1"/>
</dbReference>
<evidence type="ECO:0000256" key="8">
    <source>
        <dbReference type="ARBA" id="ARBA00022932"/>
    </source>
</evidence>
<dbReference type="InterPro" id="IPR022634">
    <property type="entry name" value="DNA_polIII_beta_N"/>
</dbReference>
<dbReference type="Gene3D" id="3.10.150.10">
    <property type="entry name" value="DNA Polymerase III, subunit A, domain 2"/>
    <property type="match status" value="1"/>
</dbReference>
<dbReference type="NCBIfam" id="TIGR00663">
    <property type="entry name" value="dnan"/>
    <property type="match status" value="1"/>
</dbReference>
<feature type="domain" description="DNA polymerase III beta sliding clamp C-terminal" evidence="13">
    <location>
        <begin position="246"/>
        <end position="368"/>
    </location>
</feature>
<evidence type="ECO:0000256" key="9">
    <source>
        <dbReference type="ARBA" id="ARBA00023125"/>
    </source>
</evidence>
<dbReference type="GO" id="GO:0006271">
    <property type="term" value="P:DNA strand elongation involved in DNA replication"/>
    <property type="evidence" value="ECO:0007669"/>
    <property type="project" value="TreeGrafter"/>
</dbReference>
<evidence type="ECO:0000259" key="12">
    <source>
        <dbReference type="Pfam" id="PF02767"/>
    </source>
</evidence>
<keyword evidence="8 10" id="KW-0239">DNA-directed DNA polymerase</keyword>
<dbReference type="PIRSF" id="PIRSF000804">
    <property type="entry name" value="DNA_pol_III_b"/>
    <property type="match status" value="1"/>
</dbReference>
<dbReference type="GO" id="GO:0003887">
    <property type="term" value="F:DNA-directed DNA polymerase activity"/>
    <property type="evidence" value="ECO:0007669"/>
    <property type="project" value="UniProtKB-UniRule"/>
</dbReference>
<reference evidence="14 15" key="1">
    <citation type="submission" date="2017-08" db="EMBL/GenBank/DDBJ databases">
        <authorList>
            <person name="de Groot N.N."/>
        </authorList>
    </citation>
    <scope>NUCLEOTIDE SEQUENCE [LARGE SCALE GENOMIC DNA]</scope>
    <source>
        <strain evidence="14 15">HM2</strain>
    </source>
</reference>
<dbReference type="SUPFAM" id="SSF55979">
    <property type="entry name" value="DNA clamp"/>
    <property type="match status" value="3"/>
</dbReference>
<evidence type="ECO:0000256" key="7">
    <source>
        <dbReference type="ARBA" id="ARBA00022705"/>
    </source>
</evidence>
<dbReference type="Gene3D" id="3.70.10.10">
    <property type="match status" value="1"/>
</dbReference>
<evidence type="ECO:0000259" key="13">
    <source>
        <dbReference type="Pfam" id="PF02768"/>
    </source>
</evidence>
<organism evidence="14 15">
    <name type="scientific">Fibrobacter succinogenes</name>
    <name type="common">Bacteroides succinogenes</name>
    <dbReference type="NCBI Taxonomy" id="833"/>
    <lineage>
        <taxon>Bacteria</taxon>
        <taxon>Pseudomonadati</taxon>
        <taxon>Fibrobacterota</taxon>
        <taxon>Fibrobacteria</taxon>
        <taxon>Fibrobacterales</taxon>
        <taxon>Fibrobacteraceae</taxon>
        <taxon>Fibrobacter</taxon>
    </lineage>
</organism>
<dbReference type="EMBL" id="UHJL01000002">
    <property type="protein sequence ID" value="SUQ24525.1"/>
    <property type="molecule type" value="Genomic_DNA"/>
</dbReference>
<feature type="domain" description="DNA polymerase III beta sliding clamp central" evidence="12">
    <location>
        <begin position="132"/>
        <end position="243"/>
    </location>
</feature>
<protein>
    <recommendedName>
        <fullName evidence="3 10">Beta sliding clamp</fullName>
    </recommendedName>
</protein>
<accession>A0A380S5W0</accession>
<dbReference type="InterPro" id="IPR022635">
    <property type="entry name" value="DNA_polIII_beta_C"/>
</dbReference>
<name>A0A380S5W0_FIBSU</name>
<dbReference type="GO" id="GO:0005737">
    <property type="term" value="C:cytoplasm"/>
    <property type="evidence" value="ECO:0007669"/>
    <property type="project" value="UniProtKB-SubCell"/>
</dbReference>
<sequence>MKFTIQKNVLQDALQAAISAVPNKSTIQILNNFSLRLEGNFLEVSATDLDLGIRVKVEVQGERDGAVVINARKLFDQVKSLVDPSITNITFDAQDYLVKIQWSERGKASIIGFDANDFPPFPEIENGETLNIAASELAFLAEKTLFATSTDSTRLSLNGVFLEAKDGKISMVATDGHRLGRAAIDQEGAELSNGVIIPHKALQHILHMAKGDSTVEVRTSATHILFNTGSIQVISKLYEGPYPSYRSVIPQQFERTAQANTTEFQNKIRSVISMANARTRKIRLQFDGNILELSATDPDVGGDSREALAITHNGEGSFCIGFNGQFLAEILGMCKSEEVIMKMNNPLGACIIEPVGENMNFSFLLMPTHLTDN</sequence>
<gene>
    <name evidence="14" type="ORF">SAMN05661053_1931</name>
</gene>
<dbReference type="RefSeq" id="WP_014546038.1">
    <property type="nucleotide sequence ID" value="NZ_UHJL01000002.1"/>
</dbReference>
<dbReference type="OMA" id="YLIMPVR"/>